<evidence type="ECO:0000259" key="3">
    <source>
        <dbReference type="Pfam" id="PF14364"/>
    </source>
</evidence>
<feature type="region of interest" description="Disordered" evidence="1">
    <location>
        <begin position="179"/>
        <end position="221"/>
    </location>
</feature>
<feature type="compositionally biased region" description="Basic residues" evidence="1">
    <location>
        <begin position="202"/>
        <end position="221"/>
    </location>
</feature>
<feature type="transmembrane region" description="Helical" evidence="2">
    <location>
        <begin position="33"/>
        <end position="54"/>
    </location>
</feature>
<dbReference type="Proteomes" id="UP000836841">
    <property type="component" value="Chromosome 1"/>
</dbReference>
<accession>A0AAU9RC85</accession>
<keyword evidence="2" id="KW-1133">Transmembrane helix</keyword>
<feature type="compositionally biased region" description="Basic and acidic residues" evidence="1">
    <location>
        <begin position="294"/>
        <end position="303"/>
    </location>
</feature>
<dbReference type="PANTHER" id="PTHR33098">
    <property type="entry name" value="COTTON FIBER (DUF761)"/>
    <property type="match status" value="1"/>
</dbReference>
<feature type="domain" description="DUF4408" evidence="3">
    <location>
        <begin position="70"/>
        <end position="102"/>
    </location>
</feature>
<proteinExistence type="predicted"/>
<dbReference type="AlphaFoldDB" id="A0AAU9RC85"/>
<dbReference type="Pfam" id="PF14364">
    <property type="entry name" value="DUF4408"/>
    <property type="match status" value="1"/>
</dbReference>
<dbReference type="PANTHER" id="PTHR33098:SF52">
    <property type="entry name" value="T28P6.11 PROTEIN-RELATED"/>
    <property type="match status" value="1"/>
</dbReference>
<reference evidence="4 5" key="1">
    <citation type="submission" date="2022-03" db="EMBL/GenBank/DDBJ databases">
        <authorList>
            <person name="Nunn A."/>
            <person name="Chopra R."/>
            <person name="Nunn A."/>
            <person name="Contreras Garrido A."/>
        </authorList>
    </citation>
    <scope>NUCLEOTIDE SEQUENCE [LARGE SCALE GENOMIC DNA]</scope>
</reference>
<dbReference type="InterPro" id="IPR025520">
    <property type="entry name" value="DUF4408"/>
</dbReference>
<keyword evidence="2" id="KW-0472">Membrane</keyword>
<feature type="region of interest" description="Disordered" evidence="1">
    <location>
        <begin position="281"/>
        <end position="303"/>
    </location>
</feature>
<sequence>MKSSHSYSAPWWSLQLYKSTVNRSREDQIGKKMVSSTIKAVLISTGITVMALFLKASVPIALDLFLSLTPILWSSFLSWLKPPYLFVVINVIITIIVASSSYHGGEDDESSPRWLEVKDVDLDADFVATFPPPIVVAEVDRSEVVYEEKEEEEEEDEISGLINGGDESVVLTSELHQAPPVIEESENLSPAEKPPVTDRSGQRKPVKASPKGGKKRKALRVAKPKRYETTLENTWKIITDEGKSTSLTSQYRRSDTFVLGAGAGETQPALRKAVTFRDMTNYQKPPTVTTPVKMKKEMSPSRDELNRRVEAFIKKCKEERLESMRLDKDLS</sequence>
<feature type="transmembrane region" description="Helical" evidence="2">
    <location>
        <begin position="84"/>
        <end position="102"/>
    </location>
</feature>
<evidence type="ECO:0000313" key="5">
    <source>
        <dbReference type="Proteomes" id="UP000836841"/>
    </source>
</evidence>
<feature type="compositionally biased region" description="Polar residues" evidence="1">
    <location>
        <begin position="281"/>
        <end position="290"/>
    </location>
</feature>
<organism evidence="4 5">
    <name type="scientific">Thlaspi arvense</name>
    <name type="common">Field penny-cress</name>
    <dbReference type="NCBI Taxonomy" id="13288"/>
    <lineage>
        <taxon>Eukaryota</taxon>
        <taxon>Viridiplantae</taxon>
        <taxon>Streptophyta</taxon>
        <taxon>Embryophyta</taxon>
        <taxon>Tracheophyta</taxon>
        <taxon>Spermatophyta</taxon>
        <taxon>Magnoliopsida</taxon>
        <taxon>eudicotyledons</taxon>
        <taxon>Gunneridae</taxon>
        <taxon>Pentapetalae</taxon>
        <taxon>rosids</taxon>
        <taxon>malvids</taxon>
        <taxon>Brassicales</taxon>
        <taxon>Brassicaceae</taxon>
        <taxon>Thlaspideae</taxon>
        <taxon>Thlaspi</taxon>
    </lineage>
</organism>
<keyword evidence="5" id="KW-1185">Reference proteome</keyword>
<evidence type="ECO:0000313" key="4">
    <source>
        <dbReference type="EMBL" id="CAH2038292.1"/>
    </source>
</evidence>
<evidence type="ECO:0000256" key="1">
    <source>
        <dbReference type="SAM" id="MobiDB-lite"/>
    </source>
</evidence>
<dbReference type="EMBL" id="OU466857">
    <property type="protein sequence ID" value="CAH2038292.1"/>
    <property type="molecule type" value="Genomic_DNA"/>
</dbReference>
<protein>
    <recommendedName>
        <fullName evidence="3">DUF4408 domain-containing protein</fullName>
    </recommendedName>
</protein>
<name>A0AAU9RC85_THLAR</name>
<evidence type="ECO:0000256" key="2">
    <source>
        <dbReference type="SAM" id="Phobius"/>
    </source>
</evidence>
<keyword evidence="2" id="KW-0812">Transmembrane</keyword>
<gene>
    <name evidence="4" type="ORF">TAV2_LOCUS1756</name>
</gene>